<dbReference type="PRINTS" id="PR00305">
    <property type="entry name" value="1433ZETA"/>
</dbReference>
<evidence type="ECO:0000313" key="4">
    <source>
        <dbReference type="Proteomes" id="UP001177744"/>
    </source>
</evidence>
<accession>A0AA40HBV6</accession>
<proteinExistence type="inferred from homology"/>
<dbReference type="Gene3D" id="1.20.190.20">
    <property type="entry name" value="14-3-3 domain"/>
    <property type="match status" value="1"/>
</dbReference>
<dbReference type="SUPFAM" id="SSF48445">
    <property type="entry name" value="14-3-3 protein"/>
    <property type="match status" value="1"/>
</dbReference>
<dbReference type="Pfam" id="PF00244">
    <property type="entry name" value="14-3-3"/>
    <property type="match status" value="1"/>
</dbReference>
<dbReference type="PANTHER" id="PTHR18860">
    <property type="entry name" value="14-3-3 PROTEIN"/>
    <property type="match status" value="1"/>
</dbReference>
<feature type="domain" description="14-3-3" evidence="2">
    <location>
        <begin position="1"/>
        <end position="105"/>
    </location>
</feature>
<dbReference type="InterPro" id="IPR000308">
    <property type="entry name" value="14-3-3"/>
</dbReference>
<organism evidence="3 4">
    <name type="scientific">Cnephaeus nilssonii</name>
    <name type="common">Northern bat</name>
    <name type="synonym">Eptesicus nilssonii</name>
    <dbReference type="NCBI Taxonomy" id="3371016"/>
    <lineage>
        <taxon>Eukaryota</taxon>
        <taxon>Metazoa</taxon>
        <taxon>Chordata</taxon>
        <taxon>Craniata</taxon>
        <taxon>Vertebrata</taxon>
        <taxon>Euteleostomi</taxon>
        <taxon>Mammalia</taxon>
        <taxon>Eutheria</taxon>
        <taxon>Laurasiatheria</taxon>
        <taxon>Chiroptera</taxon>
        <taxon>Yangochiroptera</taxon>
        <taxon>Vespertilionidae</taxon>
        <taxon>Cnephaeus</taxon>
    </lineage>
</organism>
<dbReference type="Proteomes" id="UP001177744">
    <property type="component" value="Unassembled WGS sequence"/>
</dbReference>
<evidence type="ECO:0000256" key="1">
    <source>
        <dbReference type="ARBA" id="ARBA00006141"/>
    </source>
</evidence>
<keyword evidence="4" id="KW-1185">Reference proteome</keyword>
<protein>
    <recommendedName>
        <fullName evidence="2">14-3-3 domain-containing protein</fullName>
    </recommendedName>
</protein>
<sequence>MKGHYFRYLAGVACGDDRKQTIDNSQGAFQEAFNIGKEMQPTHPISLRLALNFSVFHYEILHKPQLACTLAKTAFDKAIAELNTLNEDSDKDSTLIMQLLRDNLT</sequence>
<evidence type="ECO:0000313" key="3">
    <source>
        <dbReference type="EMBL" id="KAK1327860.1"/>
    </source>
</evidence>
<evidence type="ECO:0000259" key="2">
    <source>
        <dbReference type="SMART" id="SM00101"/>
    </source>
</evidence>
<dbReference type="AlphaFoldDB" id="A0AA40HBV6"/>
<dbReference type="InterPro" id="IPR036815">
    <property type="entry name" value="14-3-3_dom_sf"/>
</dbReference>
<dbReference type="SMART" id="SM00101">
    <property type="entry name" value="14_3_3"/>
    <property type="match status" value="1"/>
</dbReference>
<comment type="caution">
    <text evidence="3">The sequence shown here is derived from an EMBL/GenBank/DDBJ whole genome shotgun (WGS) entry which is preliminary data.</text>
</comment>
<name>A0AA40HBV6_CNENI</name>
<comment type="similarity">
    <text evidence="1">Belongs to the 14-3-3 family.</text>
</comment>
<dbReference type="EMBL" id="JAULJE010000025">
    <property type="protein sequence ID" value="KAK1327860.1"/>
    <property type="molecule type" value="Genomic_DNA"/>
</dbReference>
<gene>
    <name evidence="3" type="ORF">QTO34_012769</name>
</gene>
<dbReference type="InterPro" id="IPR023410">
    <property type="entry name" value="14-3-3_domain"/>
</dbReference>
<reference evidence="3" key="1">
    <citation type="submission" date="2023-06" db="EMBL/GenBank/DDBJ databases">
        <title>Reference genome for the Northern bat (Eptesicus nilssonii), a most northern bat species.</title>
        <authorList>
            <person name="Laine V.N."/>
            <person name="Pulliainen A.T."/>
            <person name="Lilley T.M."/>
        </authorList>
    </citation>
    <scope>NUCLEOTIDE SEQUENCE</scope>
    <source>
        <strain evidence="3">BLF_Eptnil</strain>
        <tissue evidence="3">Kidney</tissue>
    </source>
</reference>